<dbReference type="Proteomes" id="UP000319700">
    <property type="component" value="Unassembled WGS sequence"/>
</dbReference>
<reference evidence="2 3" key="1">
    <citation type="journal article" date="2019" name="Environ. Microbiol.">
        <title>Species interactions and distinct microbial communities in high Arctic permafrost affected cryosols are associated with the CH4 and CO2 gas fluxes.</title>
        <authorList>
            <person name="Altshuler I."/>
            <person name="Hamel J."/>
            <person name="Turney S."/>
            <person name="Magnuson E."/>
            <person name="Levesque R."/>
            <person name="Greer C."/>
            <person name="Whyte L.G."/>
        </authorList>
    </citation>
    <scope>NUCLEOTIDE SEQUENCE [LARGE SCALE GENOMIC DNA]</scope>
    <source>
        <strain evidence="2 3">42</strain>
    </source>
</reference>
<dbReference type="RefSeq" id="WP_140508519.1">
    <property type="nucleotide sequence ID" value="NZ_RCZH01000009.1"/>
</dbReference>
<keyword evidence="1" id="KW-0472">Membrane</keyword>
<sequence length="81" mass="7975">MKKLELNQMENLNGGAQQKLKNVDDGGGLTKDCMMAIGLMGLGLVGIGLLGVGTAGFGAIAVASLSGLSGAIGMSACHGQL</sequence>
<keyword evidence="1" id="KW-1133">Transmembrane helix</keyword>
<feature type="transmembrane region" description="Helical" evidence="1">
    <location>
        <begin position="39"/>
        <end position="65"/>
    </location>
</feature>
<keyword evidence="1" id="KW-0812">Transmembrane</keyword>
<evidence type="ECO:0000256" key="1">
    <source>
        <dbReference type="SAM" id="Phobius"/>
    </source>
</evidence>
<gene>
    <name evidence="2" type="ORF">EAH81_15310</name>
</gene>
<protein>
    <submittedName>
        <fullName evidence="2">Uncharacterized protein</fullName>
    </submittedName>
</protein>
<dbReference type="AlphaFoldDB" id="A0A502EP27"/>
<dbReference type="EMBL" id="RCZH01000009">
    <property type="protein sequence ID" value="TPG38844.1"/>
    <property type="molecule type" value="Genomic_DNA"/>
</dbReference>
<name>A0A502EP27_9FLAO</name>
<evidence type="ECO:0000313" key="2">
    <source>
        <dbReference type="EMBL" id="TPG38844.1"/>
    </source>
</evidence>
<accession>A0A502EP27</accession>
<comment type="caution">
    <text evidence="2">The sequence shown here is derived from an EMBL/GenBank/DDBJ whole genome shotgun (WGS) entry which is preliminary data.</text>
</comment>
<proteinExistence type="predicted"/>
<keyword evidence="3" id="KW-1185">Reference proteome</keyword>
<organism evidence="2 3">
    <name type="scientific">Flavobacterium pectinovorum</name>
    <dbReference type="NCBI Taxonomy" id="29533"/>
    <lineage>
        <taxon>Bacteria</taxon>
        <taxon>Pseudomonadati</taxon>
        <taxon>Bacteroidota</taxon>
        <taxon>Flavobacteriia</taxon>
        <taxon>Flavobacteriales</taxon>
        <taxon>Flavobacteriaceae</taxon>
        <taxon>Flavobacterium</taxon>
    </lineage>
</organism>
<evidence type="ECO:0000313" key="3">
    <source>
        <dbReference type="Proteomes" id="UP000319700"/>
    </source>
</evidence>